<dbReference type="CDD" id="cd00567">
    <property type="entry name" value="ACAD"/>
    <property type="match status" value="1"/>
</dbReference>
<organism evidence="3 4">
    <name type="scientific">Desulfoluna butyratoxydans</name>
    <dbReference type="NCBI Taxonomy" id="231438"/>
    <lineage>
        <taxon>Bacteria</taxon>
        <taxon>Pseudomonadati</taxon>
        <taxon>Thermodesulfobacteriota</taxon>
        <taxon>Desulfobacteria</taxon>
        <taxon>Desulfobacterales</taxon>
        <taxon>Desulfolunaceae</taxon>
        <taxon>Desulfoluna</taxon>
    </lineage>
</organism>
<dbReference type="InterPro" id="IPR037069">
    <property type="entry name" value="AcylCoA_DH/ox_N_sf"/>
</dbReference>
<dbReference type="PANTHER" id="PTHR43884:SF12">
    <property type="entry name" value="ISOVALERYL-COA DEHYDROGENASE, MITOCHONDRIAL-RELATED"/>
    <property type="match status" value="1"/>
</dbReference>
<evidence type="ECO:0000259" key="1">
    <source>
        <dbReference type="Pfam" id="PF02770"/>
    </source>
</evidence>
<dbReference type="InterPro" id="IPR046373">
    <property type="entry name" value="Acyl-CoA_Oxase/DH_mid-dom_sf"/>
</dbReference>
<dbReference type="Pfam" id="PF02770">
    <property type="entry name" value="Acyl-CoA_dh_M"/>
    <property type="match status" value="1"/>
</dbReference>
<dbReference type="InterPro" id="IPR006091">
    <property type="entry name" value="Acyl-CoA_Oxase/DH_mid-dom"/>
</dbReference>
<reference evidence="3 4" key="1">
    <citation type="submission" date="2019-03" db="EMBL/GenBank/DDBJ databases">
        <authorList>
            <person name="Nijsse B."/>
        </authorList>
    </citation>
    <scope>NUCLEOTIDE SEQUENCE [LARGE SCALE GENOMIC DNA]</scope>
    <source>
        <strain evidence="3">Desulfoluna butyratoxydans MSL71</strain>
    </source>
</reference>
<dbReference type="Gene3D" id="2.40.110.10">
    <property type="entry name" value="Butyryl-CoA Dehydrogenase, subunit A, domain 2"/>
    <property type="match status" value="1"/>
</dbReference>
<proteinExistence type="predicted"/>
<protein>
    <submittedName>
        <fullName evidence="3">Acyl-coa oxidase/dehydrogenase central domain</fullName>
    </submittedName>
</protein>
<feature type="domain" description="Acyl-CoA dehydrogenase/oxidase N-terminal" evidence="2">
    <location>
        <begin position="41"/>
        <end position="120"/>
    </location>
</feature>
<dbReference type="Pfam" id="PF02771">
    <property type="entry name" value="Acyl-CoA_dh_N"/>
    <property type="match status" value="1"/>
</dbReference>
<dbReference type="SUPFAM" id="SSF56645">
    <property type="entry name" value="Acyl-CoA dehydrogenase NM domain-like"/>
    <property type="match status" value="1"/>
</dbReference>
<sequence>MTQRGEGMTMWMDEGITRFSEQAARLWADGDGLGDEVLFGRLWELAAGAGLCRVGIPEAYGGMGGAGPEISEMVRRLSLATGNLGLPLSLMISQLVAHFMLGALGSDSQKAAWLPHMAQGRFPSAFAVSEPKVGAHPGKLTTHAERAGEGWRLNGMKSYISNGPLAGLAVTIAVVGEEKGRKQFSAFLLDGDTPGVERSDAMALPFLRPALHGNIRLDGVALGAEAVLGEPGNAYGELVLPFRRYEDAMMMGCVTGALRFVLNRLGDAATMCDDAVCETAGKLAAHVTALEQVARVSAALTADASPSAVEESTALLIHFRQVAGCCRSLVTSLEEAGVVLDPSSRAVMDDLAASSGIAANIARAKQVKLGRACLMGEA</sequence>
<dbReference type="GO" id="GO:0003995">
    <property type="term" value="F:acyl-CoA dehydrogenase activity"/>
    <property type="evidence" value="ECO:0007669"/>
    <property type="project" value="TreeGrafter"/>
</dbReference>
<dbReference type="InterPro" id="IPR013786">
    <property type="entry name" value="AcylCoA_DH/ox_N"/>
</dbReference>
<evidence type="ECO:0000313" key="4">
    <source>
        <dbReference type="Proteomes" id="UP000507962"/>
    </source>
</evidence>
<dbReference type="InterPro" id="IPR009100">
    <property type="entry name" value="AcylCoA_DH/oxidase_NM_dom_sf"/>
</dbReference>
<dbReference type="GO" id="GO:0050660">
    <property type="term" value="F:flavin adenine dinucleotide binding"/>
    <property type="evidence" value="ECO:0007669"/>
    <property type="project" value="InterPro"/>
</dbReference>
<dbReference type="Gene3D" id="1.10.540.10">
    <property type="entry name" value="Acyl-CoA dehydrogenase/oxidase, N-terminal domain"/>
    <property type="match status" value="1"/>
</dbReference>
<gene>
    <name evidence="3" type="ORF">MSL71_3370</name>
</gene>
<evidence type="ECO:0000313" key="3">
    <source>
        <dbReference type="EMBL" id="VFQ42716.1"/>
    </source>
</evidence>
<evidence type="ECO:0000259" key="2">
    <source>
        <dbReference type="Pfam" id="PF02771"/>
    </source>
</evidence>
<accession>A0A4U8YGX2</accession>
<dbReference type="EMBL" id="CAADHO010000001">
    <property type="protein sequence ID" value="VFQ42716.1"/>
    <property type="molecule type" value="Genomic_DNA"/>
</dbReference>
<dbReference type="RefSeq" id="WP_180136939.1">
    <property type="nucleotide sequence ID" value="NZ_CAADHO010000001.1"/>
</dbReference>
<dbReference type="AlphaFoldDB" id="A0A4U8YGX2"/>
<keyword evidence="4" id="KW-1185">Reference proteome</keyword>
<name>A0A4U8YGX2_9BACT</name>
<feature type="domain" description="Acyl-CoA oxidase/dehydrogenase middle" evidence="1">
    <location>
        <begin position="125"/>
        <end position="203"/>
    </location>
</feature>
<dbReference type="Proteomes" id="UP000507962">
    <property type="component" value="Unassembled WGS sequence"/>
</dbReference>
<dbReference type="PANTHER" id="PTHR43884">
    <property type="entry name" value="ACYL-COA DEHYDROGENASE"/>
    <property type="match status" value="1"/>
</dbReference>